<comment type="caution">
    <text evidence="6">The sequence shown here is derived from an EMBL/GenBank/DDBJ whole genome shotgun (WGS) entry which is preliminary data.</text>
</comment>
<dbReference type="SUPFAM" id="SSF50156">
    <property type="entry name" value="PDZ domain-like"/>
    <property type="match status" value="1"/>
</dbReference>
<feature type="transmembrane region" description="Helical" evidence="4">
    <location>
        <begin position="7"/>
        <end position="27"/>
    </location>
</feature>
<dbReference type="InterPro" id="IPR036034">
    <property type="entry name" value="PDZ_sf"/>
</dbReference>
<evidence type="ECO:0000259" key="5">
    <source>
        <dbReference type="PROSITE" id="PS50106"/>
    </source>
</evidence>
<dbReference type="PRINTS" id="PR00834">
    <property type="entry name" value="PROTEASES2C"/>
</dbReference>
<reference evidence="6 7" key="1">
    <citation type="submission" date="2011-04" db="EMBL/GenBank/DDBJ databases">
        <authorList>
            <person name="Harkins D.M."/>
            <person name="Madupu R."/>
            <person name="Durkin A.S."/>
            <person name="Torralba M."/>
            <person name="Methe B."/>
            <person name="Sutton G.G."/>
            <person name="Nelson K.E."/>
        </authorList>
    </citation>
    <scope>NUCLEOTIDE SEQUENCE [LARGE SCALE GENOMIC DNA]</scope>
    <source>
        <strain evidence="6 7">UPII 199-6</strain>
    </source>
</reference>
<keyword evidence="2" id="KW-0645">Protease</keyword>
<dbReference type="InterPro" id="IPR051201">
    <property type="entry name" value="Chloro_Bact_Ser_Proteases"/>
</dbReference>
<name>A0ABN0D143_9FIRM</name>
<dbReference type="SMART" id="SM00228">
    <property type="entry name" value="PDZ"/>
    <property type="match status" value="1"/>
</dbReference>
<evidence type="ECO:0000256" key="1">
    <source>
        <dbReference type="ARBA" id="ARBA00010541"/>
    </source>
</evidence>
<dbReference type="InterPro" id="IPR009003">
    <property type="entry name" value="Peptidase_S1_PA"/>
</dbReference>
<keyword evidence="4" id="KW-0812">Transmembrane</keyword>
<dbReference type="PROSITE" id="PS50106">
    <property type="entry name" value="PDZ"/>
    <property type="match status" value="1"/>
</dbReference>
<dbReference type="Pfam" id="PF13365">
    <property type="entry name" value="Trypsin_2"/>
    <property type="match status" value="1"/>
</dbReference>
<sequence>MIKHKQTVTAIFAIALIAVGAFGGFIWRGNHAVDGNAVAGQNAPRQRVEASLTAARNTAIVQAVKRVGPAVVGITAQVYTRDPFHGEVTVNEGIGSGIIFEPNGYIVTNAHVVGNAAQVTVSLADGKRIKGTVVGRDSLTDLAVVKVTEKNLPVAVFGDSNSLQPGETAIAIGSPLGLEFQGTVTAGVISSVNRAFGPLGDTFRLIQTDAAINPGNSGGALVDATGKVIGINSAKIAKAGVEGLGFAIPVNAARPILKELIENGKVRRPYLGFFGMDSKMALRFGLDLEEDGVLVYKLVANGPLARAGVHAGDVLVRINERPVPNLNALQGALNEYHIGEKVTVHGKRQGRSFSAAVVLTAMPDQGEIP</sequence>
<accession>A0ABN0D143</accession>
<evidence type="ECO:0000313" key="6">
    <source>
        <dbReference type="EMBL" id="EGL41868.1"/>
    </source>
</evidence>
<dbReference type="EMBL" id="AFIJ01000008">
    <property type="protein sequence ID" value="EGL41868.1"/>
    <property type="molecule type" value="Genomic_DNA"/>
</dbReference>
<evidence type="ECO:0000256" key="4">
    <source>
        <dbReference type="SAM" id="Phobius"/>
    </source>
</evidence>
<evidence type="ECO:0000313" key="7">
    <source>
        <dbReference type="Proteomes" id="UP000004018"/>
    </source>
</evidence>
<dbReference type="Gene3D" id="2.30.42.10">
    <property type="match status" value="1"/>
</dbReference>
<organism evidence="6 7">
    <name type="scientific">Megasphaera lornae</name>
    <dbReference type="NCBI Taxonomy" id="1000568"/>
    <lineage>
        <taxon>Bacteria</taxon>
        <taxon>Bacillati</taxon>
        <taxon>Bacillota</taxon>
        <taxon>Negativicutes</taxon>
        <taxon>Veillonellales</taxon>
        <taxon>Veillonellaceae</taxon>
        <taxon>Megasphaera</taxon>
    </lineage>
</organism>
<keyword evidence="7" id="KW-1185">Reference proteome</keyword>
<keyword evidence="3" id="KW-0378">Hydrolase</keyword>
<dbReference type="PANTHER" id="PTHR43343">
    <property type="entry name" value="PEPTIDASE S12"/>
    <property type="match status" value="1"/>
</dbReference>
<dbReference type="Gene3D" id="2.40.10.10">
    <property type="entry name" value="Trypsin-like serine proteases"/>
    <property type="match status" value="2"/>
</dbReference>
<dbReference type="PANTHER" id="PTHR43343:SF3">
    <property type="entry name" value="PROTEASE DO-LIKE 8, CHLOROPLASTIC"/>
    <property type="match status" value="1"/>
</dbReference>
<dbReference type="Proteomes" id="UP000004018">
    <property type="component" value="Unassembled WGS sequence"/>
</dbReference>
<keyword evidence="4" id="KW-0472">Membrane</keyword>
<dbReference type="InterPro" id="IPR001940">
    <property type="entry name" value="Peptidase_S1C"/>
</dbReference>
<dbReference type="InterPro" id="IPR043504">
    <property type="entry name" value="Peptidase_S1_PA_chymotrypsin"/>
</dbReference>
<evidence type="ECO:0000256" key="3">
    <source>
        <dbReference type="ARBA" id="ARBA00022801"/>
    </source>
</evidence>
<dbReference type="Pfam" id="PF13180">
    <property type="entry name" value="PDZ_2"/>
    <property type="match status" value="1"/>
</dbReference>
<gene>
    <name evidence="6" type="ORF">HMPREF1039_0063</name>
</gene>
<dbReference type="RefSeq" id="WP_007390658.1">
    <property type="nucleotide sequence ID" value="NZ_AFIJ01000008.1"/>
</dbReference>
<feature type="domain" description="PDZ" evidence="5">
    <location>
        <begin position="284"/>
        <end position="327"/>
    </location>
</feature>
<dbReference type="SUPFAM" id="SSF50494">
    <property type="entry name" value="Trypsin-like serine proteases"/>
    <property type="match status" value="1"/>
</dbReference>
<comment type="similarity">
    <text evidence="1">Belongs to the peptidase S1C family.</text>
</comment>
<proteinExistence type="inferred from homology"/>
<dbReference type="InterPro" id="IPR001478">
    <property type="entry name" value="PDZ"/>
</dbReference>
<evidence type="ECO:0000256" key="2">
    <source>
        <dbReference type="ARBA" id="ARBA00022670"/>
    </source>
</evidence>
<keyword evidence="4" id="KW-1133">Transmembrane helix</keyword>
<protein>
    <submittedName>
        <fullName evidence="6">Trypsin</fullName>
    </submittedName>
</protein>